<sequence>MELSIAQIKSGIVLLWALWLSLVTLMNGLEALKALGSLPSRFKTSSNWSLMLRVTETYRTPVWLVGVLFALVILWELLTSVALWVALFSGSPEVATTALGLLTLLWGGFMLANQFYMAWLTDPGLVAAHRSLFGVSLLSLLAYRLL</sequence>
<dbReference type="RefSeq" id="WP_119355926.1">
    <property type="nucleotide sequence ID" value="NZ_BJXM01000009.1"/>
</dbReference>
<reference evidence="2 3" key="1">
    <citation type="submission" date="2018-08" db="EMBL/GenBank/DDBJ databases">
        <title>Meiothermus granaticius genome AF-68 sequencing project.</title>
        <authorList>
            <person name="Da Costa M.S."/>
            <person name="Albuquerque L."/>
            <person name="Raposo P."/>
            <person name="Froufe H.J.C."/>
            <person name="Barroso C.S."/>
            <person name="Egas C."/>
        </authorList>
    </citation>
    <scope>NUCLEOTIDE SEQUENCE [LARGE SCALE GENOMIC DNA]</scope>
    <source>
        <strain evidence="2 3">AF-68</strain>
    </source>
</reference>
<protein>
    <submittedName>
        <fullName evidence="2">Uncharacterized protein</fullName>
    </submittedName>
</protein>
<evidence type="ECO:0000313" key="3">
    <source>
        <dbReference type="Proteomes" id="UP000266178"/>
    </source>
</evidence>
<dbReference type="EMBL" id="QWLB01000004">
    <property type="protein sequence ID" value="RIH93566.1"/>
    <property type="molecule type" value="Genomic_DNA"/>
</dbReference>
<keyword evidence="3" id="KW-1185">Reference proteome</keyword>
<evidence type="ECO:0000313" key="2">
    <source>
        <dbReference type="EMBL" id="RIH93566.1"/>
    </source>
</evidence>
<feature type="transmembrane region" description="Helical" evidence="1">
    <location>
        <begin position="62"/>
        <end position="87"/>
    </location>
</feature>
<evidence type="ECO:0000256" key="1">
    <source>
        <dbReference type="SAM" id="Phobius"/>
    </source>
</evidence>
<feature type="transmembrane region" description="Helical" evidence="1">
    <location>
        <begin position="99"/>
        <end position="119"/>
    </location>
</feature>
<feature type="transmembrane region" description="Helical" evidence="1">
    <location>
        <begin position="125"/>
        <end position="143"/>
    </location>
</feature>
<keyword evidence="1" id="KW-0472">Membrane</keyword>
<gene>
    <name evidence="2" type="ORF">Mgrana_00390</name>
</gene>
<name>A0A399FCS4_9DEIN</name>
<proteinExistence type="predicted"/>
<dbReference type="Proteomes" id="UP000266178">
    <property type="component" value="Unassembled WGS sequence"/>
</dbReference>
<organism evidence="2 3">
    <name type="scientific">Meiothermus granaticius NBRC 107808</name>
    <dbReference type="NCBI Taxonomy" id="1227551"/>
    <lineage>
        <taxon>Bacteria</taxon>
        <taxon>Thermotogati</taxon>
        <taxon>Deinococcota</taxon>
        <taxon>Deinococci</taxon>
        <taxon>Thermales</taxon>
        <taxon>Thermaceae</taxon>
        <taxon>Meiothermus</taxon>
    </lineage>
</organism>
<keyword evidence="1" id="KW-1133">Transmembrane helix</keyword>
<keyword evidence="1" id="KW-0812">Transmembrane</keyword>
<dbReference type="AlphaFoldDB" id="A0A399FCS4"/>
<accession>A0A399FCS4</accession>
<comment type="caution">
    <text evidence="2">The sequence shown here is derived from an EMBL/GenBank/DDBJ whole genome shotgun (WGS) entry which is preliminary data.</text>
</comment>